<feature type="transmembrane region" description="Helical" evidence="1">
    <location>
        <begin position="25"/>
        <end position="42"/>
    </location>
</feature>
<feature type="transmembrane region" description="Helical" evidence="1">
    <location>
        <begin position="149"/>
        <end position="168"/>
    </location>
</feature>
<evidence type="ECO:0000313" key="2">
    <source>
        <dbReference type="EMBL" id="QOV19691.1"/>
    </source>
</evidence>
<feature type="transmembrane region" description="Helical" evidence="1">
    <location>
        <begin position="314"/>
        <end position="331"/>
    </location>
</feature>
<keyword evidence="1" id="KW-1133">Transmembrane helix</keyword>
<organism evidence="2 3">
    <name type="scientific">Blautia liquoris</name>
    <dbReference type="NCBI Taxonomy" id="2779518"/>
    <lineage>
        <taxon>Bacteria</taxon>
        <taxon>Bacillati</taxon>
        <taxon>Bacillota</taxon>
        <taxon>Clostridia</taxon>
        <taxon>Lachnospirales</taxon>
        <taxon>Lachnospiraceae</taxon>
        <taxon>Blautia</taxon>
    </lineage>
</organism>
<feature type="transmembrane region" description="Helical" evidence="1">
    <location>
        <begin position="218"/>
        <end position="242"/>
    </location>
</feature>
<dbReference type="Proteomes" id="UP000593601">
    <property type="component" value="Chromosome"/>
</dbReference>
<feature type="transmembrane region" description="Helical" evidence="1">
    <location>
        <begin position="343"/>
        <end position="361"/>
    </location>
</feature>
<accession>A0A7M2RI28</accession>
<feature type="transmembrane region" description="Helical" evidence="1">
    <location>
        <begin position="188"/>
        <end position="206"/>
    </location>
</feature>
<feature type="transmembrane region" description="Helical" evidence="1">
    <location>
        <begin position="122"/>
        <end position="137"/>
    </location>
</feature>
<reference evidence="2 3" key="1">
    <citation type="submission" date="2020-10" db="EMBL/GenBank/DDBJ databases">
        <title>Blautia liquoris sp.nov., isolated from the mud in a fermentation cellar used for the production of Chinese strong-flavoured liquor.</title>
        <authorList>
            <person name="Lu L."/>
        </authorList>
    </citation>
    <scope>NUCLEOTIDE SEQUENCE [LARGE SCALE GENOMIC DNA]</scope>
    <source>
        <strain evidence="2 3">LZLJ-3</strain>
    </source>
</reference>
<dbReference type="RefSeq" id="WP_193736011.1">
    <property type="nucleotide sequence ID" value="NZ_CP063304.1"/>
</dbReference>
<sequence>MNQNKKESTASENTGISNRHMKRQLVITFGGALILLLSGEAAGGGRNAILGIVLGYGVLLAYLWILVKNRKEIQDLVVSGNILKWLMRLFYGSFLVLTGSFLLEKTSQITKIYLSANMNQNLVRILILTAAVIGMGSDTRKRARMGEMAFSLIFWGFVLLLILSAVHMRVPDGTQMPPLDARSVFFYGYQYFCVGSITSLYPFAYTKIKGDPNQTWSIGKAWMTLSILFGATVLILLGTYGYPGVKSMELPVLNLMAGTNLPGGFLDRFDIIWMALLLFSLLFSIGSLMFYCVKIFLPENCGLDSEKREGYTRGILVAATLIIWVLSIVNFRGMVIEDVYMRLLKFFYGPLFVIITLLAGFRKKGDQ</sequence>
<proteinExistence type="predicted"/>
<keyword evidence="1" id="KW-0472">Membrane</keyword>
<dbReference type="InterPro" id="IPR004761">
    <property type="entry name" value="Spore_GerAB"/>
</dbReference>
<name>A0A7M2RI28_9FIRM</name>
<dbReference type="KEGG" id="bliq:INP51_01560"/>
<dbReference type="AlphaFoldDB" id="A0A7M2RI28"/>
<gene>
    <name evidence="2" type="ORF">INP51_01560</name>
</gene>
<dbReference type="GO" id="GO:0009847">
    <property type="term" value="P:spore germination"/>
    <property type="evidence" value="ECO:0007669"/>
    <property type="project" value="InterPro"/>
</dbReference>
<dbReference type="GO" id="GO:0016020">
    <property type="term" value="C:membrane"/>
    <property type="evidence" value="ECO:0007669"/>
    <property type="project" value="InterPro"/>
</dbReference>
<protein>
    <submittedName>
        <fullName evidence="2">GerAB/ArcD/ProY family transporter</fullName>
    </submittedName>
</protein>
<evidence type="ECO:0000256" key="1">
    <source>
        <dbReference type="SAM" id="Phobius"/>
    </source>
</evidence>
<dbReference type="EMBL" id="CP063304">
    <property type="protein sequence ID" value="QOV19691.1"/>
    <property type="molecule type" value="Genomic_DNA"/>
</dbReference>
<keyword evidence="3" id="KW-1185">Reference proteome</keyword>
<feature type="transmembrane region" description="Helical" evidence="1">
    <location>
        <begin position="85"/>
        <end position="102"/>
    </location>
</feature>
<feature type="transmembrane region" description="Helical" evidence="1">
    <location>
        <begin position="271"/>
        <end position="293"/>
    </location>
</feature>
<keyword evidence="1" id="KW-0812">Transmembrane</keyword>
<feature type="transmembrane region" description="Helical" evidence="1">
    <location>
        <begin position="48"/>
        <end position="65"/>
    </location>
</feature>
<dbReference type="Pfam" id="PF03845">
    <property type="entry name" value="Spore_permease"/>
    <property type="match status" value="1"/>
</dbReference>
<evidence type="ECO:0000313" key="3">
    <source>
        <dbReference type="Proteomes" id="UP000593601"/>
    </source>
</evidence>